<keyword evidence="3" id="KW-1185">Reference proteome</keyword>
<comment type="caution">
    <text evidence="2">The sequence shown here is derived from an EMBL/GenBank/DDBJ whole genome shotgun (WGS) entry which is preliminary data.</text>
</comment>
<organism evidence="2 3">
    <name type="scientific">Seminavis robusta</name>
    <dbReference type="NCBI Taxonomy" id="568900"/>
    <lineage>
        <taxon>Eukaryota</taxon>
        <taxon>Sar</taxon>
        <taxon>Stramenopiles</taxon>
        <taxon>Ochrophyta</taxon>
        <taxon>Bacillariophyta</taxon>
        <taxon>Bacillariophyceae</taxon>
        <taxon>Bacillariophycidae</taxon>
        <taxon>Naviculales</taxon>
        <taxon>Naviculaceae</taxon>
        <taxon>Seminavis</taxon>
    </lineage>
</organism>
<reference evidence="2" key="1">
    <citation type="submission" date="2020-06" db="EMBL/GenBank/DDBJ databases">
        <authorList>
            <consortium name="Plant Systems Biology data submission"/>
        </authorList>
    </citation>
    <scope>NUCLEOTIDE SEQUENCE</scope>
    <source>
        <strain evidence="2">D6</strain>
    </source>
</reference>
<gene>
    <name evidence="2" type="ORF">SEMRO_2690_G334730.1</name>
</gene>
<accession>A0A9N8F3D2</accession>
<evidence type="ECO:0000256" key="1">
    <source>
        <dbReference type="SAM" id="MobiDB-lite"/>
    </source>
</evidence>
<protein>
    <submittedName>
        <fullName evidence="2">Uncharacterized protein</fullName>
    </submittedName>
</protein>
<dbReference type="Proteomes" id="UP001153069">
    <property type="component" value="Unassembled WGS sequence"/>
</dbReference>
<sequence length="186" mass="20729">MVNFNTKDLKVKIYSGARDKGILPKESVDALCGALEWAFTREGSHRLVFSYGEHALDSDGESSVQAIIRKYGGKAHSVDSWNHILKRDGSVITTLEVTSGSIVSDCIHPTYRPEKAAIDDEEWFKTTSIKRSNKQRNRKKKPTIDAIPELEKLEKLSLGRGDEENESPRSACEDAAGVGLTQELFY</sequence>
<evidence type="ECO:0000313" key="3">
    <source>
        <dbReference type="Proteomes" id="UP001153069"/>
    </source>
</evidence>
<dbReference type="EMBL" id="CAICTM010002688">
    <property type="protein sequence ID" value="CAB9529964.1"/>
    <property type="molecule type" value="Genomic_DNA"/>
</dbReference>
<feature type="region of interest" description="Disordered" evidence="1">
    <location>
        <begin position="155"/>
        <end position="176"/>
    </location>
</feature>
<evidence type="ECO:0000313" key="2">
    <source>
        <dbReference type="EMBL" id="CAB9529964.1"/>
    </source>
</evidence>
<name>A0A9N8F3D2_9STRA</name>
<proteinExistence type="predicted"/>
<dbReference type="AlphaFoldDB" id="A0A9N8F3D2"/>